<organism evidence="2 3">
    <name type="scientific">Brevibacillus formosus</name>
    <dbReference type="NCBI Taxonomy" id="54913"/>
    <lineage>
        <taxon>Bacteria</taxon>
        <taxon>Bacillati</taxon>
        <taxon>Bacillota</taxon>
        <taxon>Bacilli</taxon>
        <taxon>Bacillales</taxon>
        <taxon>Paenibacillaceae</taxon>
        <taxon>Brevibacillus</taxon>
    </lineage>
</organism>
<name>A0A220MQD1_9BACL</name>
<sequence length="158" mass="17588">MKAKKKQAVPKNNLLESINKLADAQHANNAQMMKEMSQVRQELQDMKNTLGRLKQAPPKSTGERRGLLFGGRRNTAQVEVVSPPQKPAISIEDLLPLLPYLGDAIPQLKNPKVADSIKVLSNPAVISLIQQFLANGGLNMIKKPVQEVSRQERRGFFR</sequence>
<dbReference type="KEGG" id="bfm:BP422_27895"/>
<protein>
    <submittedName>
        <fullName evidence="2">Uncharacterized protein</fullName>
    </submittedName>
</protein>
<accession>A0A220MQD1</accession>
<gene>
    <name evidence="2" type="ORF">BP422_27895</name>
</gene>
<dbReference type="AlphaFoldDB" id="A0A220MQD1"/>
<evidence type="ECO:0000256" key="1">
    <source>
        <dbReference type="SAM" id="Coils"/>
    </source>
</evidence>
<evidence type="ECO:0000313" key="2">
    <source>
        <dbReference type="EMBL" id="ASJ57005.1"/>
    </source>
</evidence>
<proteinExistence type="predicted"/>
<dbReference type="RefSeq" id="WP_088910482.1">
    <property type="nucleotide sequence ID" value="NZ_CP018145.1"/>
</dbReference>
<dbReference type="EMBL" id="CP018145">
    <property type="protein sequence ID" value="ASJ57005.1"/>
    <property type="molecule type" value="Genomic_DNA"/>
</dbReference>
<dbReference type="Proteomes" id="UP000197781">
    <property type="component" value="Chromosome"/>
</dbReference>
<feature type="coiled-coil region" evidence="1">
    <location>
        <begin position="29"/>
        <end position="56"/>
    </location>
</feature>
<keyword evidence="1" id="KW-0175">Coiled coil</keyword>
<evidence type="ECO:0000313" key="3">
    <source>
        <dbReference type="Proteomes" id="UP000197781"/>
    </source>
</evidence>
<reference evidence="2 3" key="1">
    <citation type="submission" date="2016-11" db="EMBL/GenBank/DDBJ databases">
        <authorList>
            <person name="Jaros S."/>
            <person name="Januszkiewicz K."/>
            <person name="Wedrychowicz H."/>
        </authorList>
    </citation>
    <scope>NUCLEOTIDE SEQUENCE [LARGE SCALE GENOMIC DNA]</scope>
    <source>
        <strain evidence="2 3">NF2</strain>
    </source>
</reference>